<comment type="cofactor">
    <cofactor evidence="17">
        <name>heme</name>
        <dbReference type="ChEBI" id="CHEBI:30413"/>
    </cofactor>
    <text evidence="17">The heme is bound between the two transmembrane subunits.</text>
</comment>
<dbReference type="EMBL" id="QFXE01000010">
    <property type="protein sequence ID" value="RDH86423.1"/>
    <property type="molecule type" value="Genomic_DNA"/>
</dbReference>
<dbReference type="Pfam" id="PF01127">
    <property type="entry name" value="Sdh_cyt"/>
    <property type="match status" value="1"/>
</dbReference>
<dbReference type="PANTHER" id="PTHR38689:SF1">
    <property type="entry name" value="SUCCINATE DEHYDROGENASE HYDROPHOBIC MEMBRANE ANCHOR SUBUNIT"/>
    <property type="match status" value="1"/>
</dbReference>
<evidence type="ECO:0000256" key="7">
    <source>
        <dbReference type="ARBA" id="ARBA00022519"/>
    </source>
</evidence>
<keyword evidence="7" id="KW-0997">Cell inner membrane</keyword>
<feature type="transmembrane region" description="Helical" evidence="18">
    <location>
        <begin position="83"/>
        <end position="104"/>
    </location>
</feature>
<dbReference type="SUPFAM" id="SSF81343">
    <property type="entry name" value="Fumarate reductase respiratory complex transmembrane subunits"/>
    <property type="match status" value="1"/>
</dbReference>
<evidence type="ECO:0000256" key="2">
    <source>
        <dbReference type="ARBA" id="ARBA00004429"/>
    </source>
</evidence>
<evidence type="ECO:0000256" key="17">
    <source>
        <dbReference type="PIRSR" id="PIRSR000169-2"/>
    </source>
</evidence>
<keyword evidence="11 17" id="KW-0479">Metal-binding</keyword>
<evidence type="ECO:0000256" key="8">
    <source>
        <dbReference type="ARBA" id="ARBA00022532"/>
    </source>
</evidence>
<keyword evidence="13 18" id="KW-1133">Transmembrane helix</keyword>
<dbReference type="GO" id="GO:0009055">
    <property type="term" value="F:electron transfer activity"/>
    <property type="evidence" value="ECO:0007669"/>
    <property type="project" value="TreeGrafter"/>
</dbReference>
<dbReference type="GO" id="GO:0017004">
    <property type="term" value="P:cytochrome complex assembly"/>
    <property type="evidence" value="ECO:0007669"/>
    <property type="project" value="TreeGrafter"/>
</dbReference>
<evidence type="ECO:0000256" key="11">
    <source>
        <dbReference type="ARBA" id="ARBA00022723"/>
    </source>
</evidence>
<feature type="binding site" evidence="16">
    <location>
        <position position="74"/>
    </location>
    <ligand>
        <name>a ubiquinone</name>
        <dbReference type="ChEBI" id="CHEBI:16389"/>
    </ligand>
</feature>
<evidence type="ECO:0000256" key="13">
    <source>
        <dbReference type="ARBA" id="ARBA00022989"/>
    </source>
</evidence>
<dbReference type="PANTHER" id="PTHR38689">
    <property type="entry name" value="SUCCINATE DEHYDROGENASE HYDROPHOBIC MEMBRANE ANCHOR SUBUNIT"/>
    <property type="match status" value="1"/>
</dbReference>
<evidence type="ECO:0000256" key="14">
    <source>
        <dbReference type="ARBA" id="ARBA00023004"/>
    </source>
</evidence>
<comment type="caution">
    <text evidence="19">The sequence shown here is derived from an EMBL/GenBank/DDBJ whole genome shotgun (WGS) entry which is preliminary data.</text>
</comment>
<proteinExistence type="predicted"/>
<protein>
    <recommendedName>
        <fullName evidence="4">Succinate dehydrogenase hydrophobic membrane anchor subunit</fullName>
    </recommendedName>
</protein>
<evidence type="ECO:0000313" key="19">
    <source>
        <dbReference type="EMBL" id="RDH86423.1"/>
    </source>
</evidence>
<organism evidence="19 20">
    <name type="scientific">endosymbiont of Escarpia spicata</name>
    <dbReference type="NCBI Taxonomy" id="2200908"/>
    <lineage>
        <taxon>Bacteria</taxon>
        <taxon>Pseudomonadati</taxon>
        <taxon>Pseudomonadota</taxon>
        <taxon>Gammaproteobacteria</taxon>
        <taxon>sulfur-oxidizing symbionts</taxon>
    </lineage>
</organism>
<dbReference type="GO" id="GO:0046872">
    <property type="term" value="F:metal ion binding"/>
    <property type="evidence" value="ECO:0007669"/>
    <property type="project" value="UniProtKB-KW"/>
</dbReference>
<dbReference type="InterPro" id="IPR034804">
    <property type="entry name" value="SQR/QFR_C/D"/>
</dbReference>
<evidence type="ECO:0000256" key="12">
    <source>
        <dbReference type="ARBA" id="ARBA00022982"/>
    </source>
</evidence>
<dbReference type="InterPro" id="IPR014312">
    <property type="entry name" value="Succ_DH_anchor"/>
</dbReference>
<dbReference type="PIRSF" id="PIRSF000169">
    <property type="entry name" value="SDH_D"/>
    <property type="match status" value="1"/>
</dbReference>
<feature type="binding site" description="axial binding residue" evidence="17">
    <location>
        <position position="62"/>
    </location>
    <ligand>
        <name>heme</name>
        <dbReference type="ChEBI" id="CHEBI:30413"/>
        <note>ligand shared with second transmembrane subunit</note>
    </ligand>
    <ligandPart>
        <name>Fe</name>
        <dbReference type="ChEBI" id="CHEBI:18248"/>
    </ligandPart>
</feature>
<keyword evidence="20" id="KW-1185">Reference proteome</keyword>
<dbReference type="UniPathway" id="UPA00223"/>
<evidence type="ECO:0000256" key="6">
    <source>
        <dbReference type="ARBA" id="ARBA00022475"/>
    </source>
</evidence>
<reference evidence="19 20" key="1">
    <citation type="journal article" date="2018" name="ISME J.">
        <title>Endosymbiont genomes yield clues of tubeworm success.</title>
        <authorList>
            <person name="Li Y."/>
            <person name="Liles M.R."/>
            <person name="Halanych K.M."/>
        </authorList>
    </citation>
    <scope>NUCLEOTIDE SEQUENCE [LARGE SCALE GENOMIC DNA]</scope>
    <source>
        <strain evidence="19">A1462</strain>
    </source>
</reference>
<keyword evidence="5" id="KW-0813">Transport</keyword>
<evidence type="ECO:0000256" key="3">
    <source>
        <dbReference type="ARBA" id="ARBA00005163"/>
    </source>
</evidence>
<evidence type="ECO:0000256" key="16">
    <source>
        <dbReference type="PIRSR" id="PIRSR000169-1"/>
    </source>
</evidence>
<feature type="transmembrane region" description="Helical" evidence="18">
    <location>
        <begin position="12"/>
        <end position="31"/>
    </location>
</feature>
<dbReference type="NCBIfam" id="TIGR02968">
    <property type="entry name" value="succ_dehyd_anc"/>
    <property type="match status" value="1"/>
</dbReference>
<dbReference type="GO" id="GO:0006099">
    <property type="term" value="P:tricarboxylic acid cycle"/>
    <property type="evidence" value="ECO:0007669"/>
    <property type="project" value="UniProtKB-UniPathway"/>
</dbReference>
<comment type="function">
    <text evidence="1">Membrane-anchoring subunit of succinate dehydrogenase (SDH).</text>
</comment>
<dbReference type="AlphaFoldDB" id="A0A370DNL1"/>
<dbReference type="Gene3D" id="1.20.1300.10">
    <property type="entry name" value="Fumarate reductase/succinate dehydrogenase, transmembrane subunit"/>
    <property type="match status" value="1"/>
</dbReference>
<keyword evidence="15 18" id="KW-0472">Membrane</keyword>
<dbReference type="Proteomes" id="UP000254771">
    <property type="component" value="Unassembled WGS sequence"/>
</dbReference>
<evidence type="ECO:0000256" key="4">
    <source>
        <dbReference type="ARBA" id="ARBA00019425"/>
    </source>
</evidence>
<sequence>MSGLRAWIFQRITAIYLAVFVPTALGYLLFYPVTSYQPWVELLSSPWVNTSLLLFVFAILLHGWIGIRDVVIDYVQPFPARIGLLVLVGLGLVASGAWAARILFNVIGVV</sequence>
<keyword evidence="9 17" id="KW-0349">Heme</keyword>
<evidence type="ECO:0000256" key="5">
    <source>
        <dbReference type="ARBA" id="ARBA00022448"/>
    </source>
</evidence>
<evidence type="ECO:0000256" key="10">
    <source>
        <dbReference type="ARBA" id="ARBA00022692"/>
    </source>
</evidence>
<keyword evidence="6" id="KW-1003">Cell membrane</keyword>
<name>A0A370DNL1_9GAMM</name>
<evidence type="ECO:0000256" key="9">
    <source>
        <dbReference type="ARBA" id="ARBA00022617"/>
    </source>
</evidence>
<dbReference type="GO" id="GO:0020037">
    <property type="term" value="F:heme binding"/>
    <property type="evidence" value="ECO:0007669"/>
    <property type="project" value="InterPro"/>
</dbReference>
<comment type="subcellular location">
    <subcellularLocation>
        <location evidence="2">Cell inner membrane</location>
        <topology evidence="2">Multi-pass membrane protein</topology>
    </subcellularLocation>
</comment>
<gene>
    <name evidence="19" type="primary">sdhD</name>
    <name evidence="19" type="ORF">DIZ78_09315</name>
</gene>
<keyword evidence="12" id="KW-0249">Electron transport</keyword>
<feature type="transmembrane region" description="Helical" evidence="18">
    <location>
        <begin position="51"/>
        <end position="71"/>
    </location>
</feature>
<accession>A0A370DNL1</accession>
<evidence type="ECO:0000256" key="1">
    <source>
        <dbReference type="ARBA" id="ARBA00004050"/>
    </source>
</evidence>
<keyword evidence="8" id="KW-0816">Tricarboxylic acid cycle</keyword>
<comment type="pathway">
    <text evidence="3">Carbohydrate metabolism; tricarboxylic acid cycle.</text>
</comment>
<evidence type="ECO:0000313" key="20">
    <source>
        <dbReference type="Proteomes" id="UP000254771"/>
    </source>
</evidence>
<evidence type="ECO:0000256" key="15">
    <source>
        <dbReference type="ARBA" id="ARBA00023136"/>
    </source>
</evidence>
<evidence type="ECO:0000256" key="18">
    <source>
        <dbReference type="SAM" id="Phobius"/>
    </source>
</evidence>
<dbReference type="GO" id="GO:0005886">
    <property type="term" value="C:plasma membrane"/>
    <property type="evidence" value="ECO:0007669"/>
    <property type="project" value="UniProtKB-SubCell"/>
</dbReference>
<dbReference type="InterPro" id="IPR000701">
    <property type="entry name" value="SuccDH_FuR_B_TM-su"/>
</dbReference>
<keyword evidence="14 17" id="KW-0408">Iron</keyword>
<keyword evidence="10 18" id="KW-0812">Transmembrane</keyword>